<dbReference type="PANTHER" id="PTHR10159">
    <property type="entry name" value="DUAL SPECIFICITY PROTEIN PHOSPHATASE"/>
    <property type="match status" value="1"/>
</dbReference>
<evidence type="ECO:0000259" key="6">
    <source>
        <dbReference type="PROSITE" id="PS50054"/>
    </source>
</evidence>
<protein>
    <recommendedName>
        <fullName evidence="2">protein-tyrosine-phosphatase</fullName>
        <ecNumber evidence="2">3.1.3.48</ecNumber>
    </recommendedName>
</protein>
<dbReference type="InterPro" id="IPR000340">
    <property type="entry name" value="Dual-sp_phosphatase_cat-dom"/>
</dbReference>
<dbReference type="PANTHER" id="PTHR10159:SF519">
    <property type="entry name" value="DUAL SPECIFICITY PROTEIN PHOSPHATASE MPK3"/>
    <property type="match status" value="1"/>
</dbReference>
<dbReference type="GO" id="GO:0008330">
    <property type="term" value="F:protein tyrosine/threonine phosphatase activity"/>
    <property type="evidence" value="ECO:0007669"/>
    <property type="project" value="TreeGrafter"/>
</dbReference>
<evidence type="ECO:0000313" key="10">
    <source>
        <dbReference type="WBParaSite" id="ECPE_0000833801-mRNA-1"/>
    </source>
</evidence>
<reference evidence="10" key="1">
    <citation type="submission" date="2016-06" db="UniProtKB">
        <authorList>
            <consortium name="WormBaseParasite"/>
        </authorList>
    </citation>
    <scope>IDENTIFICATION</scope>
</reference>
<dbReference type="GO" id="GO:0033550">
    <property type="term" value="F:MAP kinase tyrosine phosphatase activity"/>
    <property type="evidence" value="ECO:0007669"/>
    <property type="project" value="TreeGrafter"/>
</dbReference>
<keyword evidence="4" id="KW-0904">Protein phosphatase</keyword>
<dbReference type="EC" id="3.1.3.48" evidence="2"/>
<dbReference type="InterPro" id="IPR016130">
    <property type="entry name" value="Tyr_Pase_AS"/>
</dbReference>
<dbReference type="Pfam" id="PF00782">
    <property type="entry name" value="DSPc"/>
    <property type="match status" value="1"/>
</dbReference>
<keyword evidence="9" id="KW-1185">Reference proteome</keyword>
<dbReference type="GO" id="GO:0043409">
    <property type="term" value="P:negative regulation of MAPK cascade"/>
    <property type="evidence" value="ECO:0007669"/>
    <property type="project" value="TreeGrafter"/>
</dbReference>
<evidence type="ECO:0000259" key="7">
    <source>
        <dbReference type="PROSITE" id="PS50056"/>
    </source>
</evidence>
<name>A0A183AMX7_9TREM</name>
<evidence type="ECO:0000256" key="2">
    <source>
        <dbReference type="ARBA" id="ARBA00013064"/>
    </source>
</evidence>
<dbReference type="SUPFAM" id="SSF52799">
    <property type="entry name" value="(Phosphotyrosine protein) phosphatases II"/>
    <property type="match status" value="1"/>
</dbReference>
<feature type="region of interest" description="Disordered" evidence="5">
    <location>
        <begin position="260"/>
        <end position="281"/>
    </location>
</feature>
<gene>
    <name evidence="8" type="ORF">ECPE_LOCUS8313</name>
</gene>
<feature type="region of interest" description="Disordered" evidence="5">
    <location>
        <begin position="177"/>
        <end position="238"/>
    </location>
</feature>
<dbReference type="InterPro" id="IPR000387">
    <property type="entry name" value="Tyr_Pase_dom"/>
</dbReference>
<dbReference type="GO" id="GO:0017017">
    <property type="term" value="F:MAP kinase tyrosine/serine/threonine phosphatase activity"/>
    <property type="evidence" value="ECO:0007669"/>
    <property type="project" value="InterPro"/>
</dbReference>
<dbReference type="SMART" id="SM00195">
    <property type="entry name" value="DSPc"/>
    <property type="match status" value="1"/>
</dbReference>
<dbReference type="WBParaSite" id="ECPE_0000833801-mRNA-1">
    <property type="protein sequence ID" value="ECPE_0000833801-mRNA-1"/>
    <property type="gene ID" value="ECPE_0000833801"/>
</dbReference>
<feature type="domain" description="Tyrosine specific protein phosphatases" evidence="7">
    <location>
        <begin position="102"/>
        <end position="156"/>
    </location>
</feature>
<dbReference type="InterPro" id="IPR008343">
    <property type="entry name" value="MKP"/>
</dbReference>
<evidence type="ECO:0000256" key="4">
    <source>
        <dbReference type="ARBA" id="ARBA00022912"/>
    </source>
</evidence>
<dbReference type="GO" id="GO:0005737">
    <property type="term" value="C:cytoplasm"/>
    <property type="evidence" value="ECO:0007669"/>
    <property type="project" value="TreeGrafter"/>
</dbReference>
<dbReference type="PROSITE" id="PS00383">
    <property type="entry name" value="TYR_PHOSPHATASE_1"/>
    <property type="match status" value="1"/>
</dbReference>
<reference evidence="8 9" key="2">
    <citation type="submission" date="2018-11" db="EMBL/GenBank/DDBJ databases">
        <authorList>
            <consortium name="Pathogen Informatics"/>
        </authorList>
    </citation>
    <scope>NUCLEOTIDE SEQUENCE [LARGE SCALE GENOMIC DNA]</scope>
    <source>
        <strain evidence="8 9">Egypt</strain>
    </source>
</reference>
<dbReference type="PROSITE" id="PS50054">
    <property type="entry name" value="TYR_PHOSPHATASE_DUAL"/>
    <property type="match status" value="1"/>
</dbReference>
<evidence type="ECO:0000313" key="9">
    <source>
        <dbReference type="Proteomes" id="UP000272942"/>
    </source>
</evidence>
<proteinExistence type="inferred from homology"/>
<evidence type="ECO:0000313" key="8">
    <source>
        <dbReference type="EMBL" id="VDP83226.1"/>
    </source>
</evidence>
<evidence type="ECO:0000256" key="1">
    <source>
        <dbReference type="ARBA" id="ARBA00008601"/>
    </source>
</evidence>
<feature type="compositionally biased region" description="Polar residues" evidence="5">
    <location>
        <begin position="179"/>
        <end position="197"/>
    </location>
</feature>
<dbReference type="PRINTS" id="PR01764">
    <property type="entry name" value="MAPKPHPHTASE"/>
</dbReference>
<keyword evidence="3" id="KW-0378">Hydrolase</keyword>
<evidence type="ECO:0000256" key="3">
    <source>
        <dbReference type="ARBA" id="ARBA00022801"/>
    </source>
</evidence>
<accession>A0A183AMX7</accession>
<evidence type="ECO:0000256" key="5">
    <source>
        <dbReference type="SAM" id="MobiDB-lite"/>
    </source>
</evidence>
<dbReference type="PROSITE" id="PS50056">
    <property type="entry name" value="TYR_PHOSPHATASE_2"/>
    <property type="match status" value="1"/>
</dbReference>
<feature type="domain" description="Tyrosine-protein phosphatase" evidence="6">
    <location>
        <begin position="33"/>
        <end position="175"/>
    </location>
</feature>
<dbReference type="Gene3D" id="3.90.190.10">
    <property type="entry name" value="Protein tyrosine phosphatase superfamily"/>
    <property type="match status" value="1"/>
</dbReference>
<dbReference type="Proteomes" id="UP000272942">
    <property type="component" value="Unassembled WGS sequence"/>
</dbReference>
<dbReference type="EMBL" id="UZAN01045803">
    <property type="protein sequence ID" value="VDP83226.1"/>
    <property type="molecule type" value="Genomic_DNA"/>
</dbReference>
<dbReference type="InterPro" id="IPR029021">
    <property type="entry name" value="Prot-tyrosine_phosphatase-like"/>
</dbReference>
<comment type="similarity">
    <text evidence="1">Belongs to the protein-tyrosine phosphatase family. Non-receptor class dual specificity subfamily.</text>
</comment>
<sequence length="432" mass="46463">MLEAHLTGCCACQLGITTWSVPHESLFPEVPAHPSCILPHVTIGSEADALNPALYGSHGFTHVLNVSVDCPAPAHVPSDKFMRIPILDNHTASLLPYLDEAFKFIDNAKTNQGHVLVHCAAGISRSPAVVIAYLMHSSHMQMRDAYEFVRSKRSSIAPNFNFLGQLLELNGRLFPSASPGHSVTGSGESTPTQQPSLSEPRHIIPSRSSGKPPVRIPSPIPSASPKHTATKKRERPNHLSLDVHATSASEFVRPAGGTYSYQSSPMSGHMAGSPSEGKRSRVSLLNPPLPWTSGDQFLPSPCTGMSNLQLSSPSDPQRTLTQTLLLQSSMDKLYYEPCFVGGGESTPATLSASSGGLRRSLTSLGMSSASPGPIRPTLLAERHISPEESRIPEFSTRTAARVGIPRIQMRASTQIIAHGLISTHTMYPDLER</sequence>
<dbReference type="AlphaFoldDB" id="A0A183AMX7"/>
<dbReference type="InterPro" id="IPR020422">
    <property type="entry name" value="TYR_PHOSPHATASE_DUAL_dom"/>
</dbReference>
<organism evidence="10">
    <name type="scientific">Echinostoma caproni</name>
    <dbReference type="NCBI Taxonomy" id="27848"/>
    <lineage>
        <taxon>Eukaryota</taxon>
        <taxon>Metazoa</taxon>
        <taxon>Spiralia</taxon>
        <taxon>Lophotrochozoa</taxon>
        <taxon>Platyhelminthes</taxon>
        <taxon>Trematoda</taxon>
        <taxon>Digenea</taxon>
        <taxon>Plagiorchiida</taxon>
        <taxon>Echinostomata</taxon>
        <taxon>Echinostomatoidea</taxon>
        <taxon>Echinostomatidae</taxon>
        <taxon>Echinostoma</taxon>
    </lineage>
</organism>
<dbReference type="OrthoDB" id="426001at2759"/>